<dbReference type="Pfam" id="PF01535">
    <property type="entry name" value="PPR"/>
    <property type="match status" value="3"/>
</dbReference>
<dbReference type="Pfam" id="PF17177">
    <property type="entry name" value="PPR_long"/>
    <property type="match status" value="1"/>
</dbReference>
<dbReference type="GeneID" id="107222179"/>
<dbReference type="Pfam" id="PF13812">
    <property type="entry name" value="PPR_3"/>
    <property type="match status" value="1"/>
</dbReference>
<accession>A0A6J0BQU2</accession>
<evidence type="ECO:0000259" key="4">
    <source>
        <dbReference type="Pfam" id="PF17177"/>
    </source>
</evidence>
<proteinExistence type="predicted"/>
<organism evidence="6">
    <name type="scientific">Neodiprion lecontei</name>
    <name type="common">Redheaded pine sawfly</name>
    <dbReference type="NCBI Taxonomy" id="441921"/>
    <lineage>
        <taxon>Eukaryota</taxon>
        <taxon>Metazoa</taxon>
        <taxon>Ecdysozoa</taxon>
        <taxon>Arthropoda</taxon>
        <taxon>Hexapoda</taxon>
        <taxon>Insecta</taxon>
        <taxon>Pterygota</taxon>
        <taxon>Neoptera</taxon>
        <taxon>Endopterygota</taxon>
        <taxon>Hymenoptera</taxon>
        <taxon>Tenthredinoidea</taxon>
        <taxon>Diprionidae</taxon>
        <taxon>Diprioninae</taxon>
        <taxon>Neodiprion</taxon>
    </lineage>
</organism>
<dbReference type="PANTHER" id="PTHR46669">
    <property type="entry name" value="LEUCINE-RICH PPR MOTIF-CONTAINING PROTEIN, MITOCHONDRIAL"/>
    <property type="match status" value="1"/>
</dbReference>
<keyword evidence="5" id="KW-1185">Reference proteome</keyword>
<dbReference type="GO" id="GO:0003730">
    <property type="term" value="F:mRNA 3'-UTR binding"/>
    <property type="evidence" value="ECO:0007669"/>
    <property type="project" value="TreeGrafter"/>
</dbReference>
<feature type="repeat" description="PPR" evidence="2">
    <location>
        <begin position="213"/>
        <end position="247"/>
    </location>
</feature>
<keyword evidence="1" id="KW-0677">Repeat</keyword>
<dbReference type="InParanoid" id="A0A6J0BQU2"/>
<feature type="domain" description="PROP1-like PPR" evidence="4">
    <location>
        <begin position="200"/>
        <end position="326"/>
    </location>
</feature>
<evidence type="ECO:0000313" key="6">
    <source>
        <dbReference type="RefSeq" id="XP_015516919.1"/>
    </source>
</evidence>
<dbReference type="InterPro" id="IPR033443">
    <property type="entry name" value="PROP1-like_PPR_dom"/>
</dbReference>
<feature type="repeat" description="PPR" evidence="2">
    <location>
        <begin position="178"/>
        <end position="212"/>
    </location>
</feature>
<evidence type="ECO:0000313" key="5">
    <source>
        <dbReference type="Proteomes" id="UP000829291"/>
    </source>
</evidence>
<protein>
    <submittedName>
        <fullName evidence="6">Leucine-rich PPR motif-containing protein, mitochondrial isoform X1</fullName>
    </submittedName>
</protein>
<dbReference type="RefSeq" id="XP_015516919.1">
    <property type="nucleotide sequence ID" value="XM_015661433.2"/>
</dbReference>
<dbReference type="FunCoup" id="A0A6J0BQU2">
    <property type="interactions" value="1855"/>
</dbReference>
<feature type="repeat" description="PPR" evidence="2">
    <location>
        <begin position="931"/>
        <end position="965"/>
    </location>
</feature>
<dbReference type="Gene3D" id="1.25.40.10">
    <property type="entry name" value="Tetratricopeptide repeat domain"/>
    <property type="match status" value="3"/>
</dbReference>
<dbReference type="GO" id="GO:0005739">
    <property type="term" value="C:mitochondrion"/>
    <property type="evidence" value="ECO:0007669"/>
    <property type="project" value="TreeGrafter"/>
</dbReference>
<dbReference type="InterPro" id="IPR002885">
    <property type="entry name" value="PPR_rpt"/>
</dbReference>
<name>A0A6J0BQU2_NEOLC</name>
<dbReference type="GO" id="GO:0005634">
    <property type="term" value="C:nucleus"/>
    <property type="evidence" value="ECO:0007669"/>
    <property type="project" value="TreeGrafter"/>
</dbReference>
<dbReference type="OrthoDB" id="185373at2759"/>
<feature type="region of interest" description="Disordered" evidence="3">
    <location>
        <begin position="1001"/>
        <end position="1035"/>
    </location>
</feature>
<dbReference type="InterPro" id="IPR033490">
    <property type="entry name" value="LRP130"/>
</dbReference>
<dbReference type="CTD" id="35100"/>
<gene>
    <name evidence="6" type="primary">LOC107222179</name>
</gene>
<dbReference type="InterPro" id="IPR011990">
    <property type="entry name" value="TPR-like_helical_dom_sf"/>
</dbReference>
<dbReference type="PANTHER" id="PTHR46669:SF1">
    <property type="entry name" value="LEUCINE-RICH PPR MOTIF-CONTAINING PROTEIN, MITOCHONDRIAL"/>
    <property type="match status" value="1"/>
</dbReference>
<dbReference type="NCBIfam" id="TIGR00756">
    <property type="entry name" value="PPR"/>
    <property type="match status" value="2"/>
</dbReference>
<evidence type="ECO:0000256" key="3">
    <source>
        <dbReference type="SAM" id="MobiDB-lite"/>
    </source>
</evidence>
<evidence type="ECO:0000256" key="1">
    <source>
        <dbReference type="ARBA" id="ARBA00022737"/>
    </source>
</evidence>
<reference evidence="6" key="1">
    <citation type="submission" date="2025-08" db="UniProtKB">
        <authorList>
            <consortium name="RefSeq"/>
        </authorList>
    </citation>
    <scope>IDENTIFICATION</scope>
    <source>
        <tissue evidence="6">Thorax and Abdomen</tissue>
    </source>
</reference>
<dbReference type="Proteomes" id="UP000829291">
    <property type="component" value="Chromosome 3"/>
</dbReference>
<evidence type="ECO:0000256" key="2">
    <source>
        <dbReference type="PROSITE-ProRule" id="PRU00708"/>
    </source>
</evidence>
<sequence length="1324" mass="149159">MATILRSSKYFRNFAELTTKLSFSHVKYNACVTLLSQRHCIAPSTLVKSLATQVAVKQVEGDSALELSLRRAEADVRKYGQIRGTKLDQIFKIFQSSKSVSSTQALMLLRCCGNLVASELPEHKSEIANRIWESLKNSGTELEVSHFNALLRVYIENEYAFSPAEVLAEMDKAGIEPNKLTYQRLITRYCQQGDIEGASTILEFMKEKNFSVNENIFTALIRGHSEAGDMTSAAEILSIMRTAGSEPSADTYKELLCGYAKHGDMESITRTISECRSNNIDLLDADFLDVINSLACGGHTQHVEAILSIMPKEVGYLHDALNHILKLVHSGQAEAAMQVLRSIPNVDKGQVGSPLLKNLVKADLPAVQLIDMCNEIANKGINSRALYIGLESKLLQGDVEGSLAFLNTLRDSGEEIRPHYFWPLFIALKFSHKDILDLVETIQQEFSLVITPDTLRDYIIPCLNGTPDEIFSELIPTGAASGTIAYAIVYHLIIVMRLKEVADFCTKHEFSYNVQSLCRPLVKALKETGDTESFVTILGNMCERTMKTMEDDDKKKMVCNDVIELYLSEIALLIKKDKSNLQAQIYSELSKAGLDIGNTSAFPLSQRLASQTLPKMNSFMSRDKSGNWNIRSEIQSLEQEIYTSSKNAEASSSKKKRLLFLYSRSGDIANLEKLVEELKEDGIQFTESMYKTLVNAYCNVEMLDKAEQYISALNASYPTYVLDANTTIKYISLLVKANRINDAVQYVKNMPNIDAKKDSGPKKIWWKILKSVAELGNVEAVNAIFNTLVQKEYIGLTAPYLGMLIKVHVCRDDLKEALKMFEKICETYRVTPYKSELAKKFILAEDATSLQRMTDLSTQIHGEPNSLYDLALNFIECDCLRQAKRILEIPALFPNIRKLKLHSERCREYGATSSLEKLISVLKDIPHLKAVPEFYDDLICCYNNENAWEEAFKFWQEMTEQEIEPSDRFLAILADLLKTNNQPVPFEVPVLQNFEKFPTTQNAKRQSVNSISDESTHSNSEMNTTTNDRSKRMTGVKESSELIQSLLDQGKLDEAVEITYGMIEGNKYPLSRVFYRLMKAMIETGNEHLLKQIEEKMSRSMKVRVRFQNNLCRAYAELGKLDKLLDSLEASAETIVQSAGERSSHRYPQVLAKCVLKDNPQLLERYINLTGKYAAHGFVDPVEMLWMELFTNGKPEAHIIWSQYLSDKPDLPFTLVAKNIEAMKNSTILEKIVKISDENPHISQNIKGLMYASLISAYCREHKYQESIAVLQKAMETIPLEFIEPTVLNNLDSHVKAQGLNLPAGVSESIAEAVKKAAEKQPTT</sequence>
<feature type="compositionally biased region" description="Polar residues" evidence="3">
    <location>
        <begin position="1001"/>
        <end position="1027"/>
    </location>
</feature>
<dbReference type="PROSITE" id="PS51375">
    <property type="entry name" value="PPR"/>
    <property type="match status" value="3"/>
</dbReference>
<dbReference type="GO" id="GO:0070129">
    <property type="term" value="P:regulation of mitochondrial translation"/>
    <property type="evidence" value="ECO:0007669"/>
    <property type="project" value="TreeGrafter"/>
</dbReference>
<dbReference type="KEGG" id="nlo:107222179"/>